<dbReference type="CTD" id="20326448"/>
<organism evidence="1 2">
    <name type="scientific">Opisthorchis viverrini</name>
    <name type="common">Southeast Asian liver fluke</name>
    <dbReference type="NCBI Taxonomy" id="6198"/>
    <lineage>
        <taxon>Eukaryota</taxon>
        <taxon>Metazoa</taxon>
        <taxon>Spiralia</taxon>
        <taxon>Lophotrochozoa</taxon>
        <taxon>Platyhelminthes</taxon>
        <taxon>Trematoda</taxon>
        <taxon>Digenea</taxon>
        <taxon>Opisthorchiida</taxon>
        <taxon>Opisthorchiata</taxon>
        <taxon>Opisthorchiidae</taxon>
        <taxon>Opisthorchis</taxon>
    </lineage>
</organism>
<evidence type="ECO:0000313" key="2">
    <source>
        <dbReference type="Proteomes" id="UP000054324"/>
    </source>
</evidence>
<dbReference type="STRING" id="6198.A0A074YUF1"/>
<protein>
    <recommendedName>
        <fullName evidence="3">Retrotransposon gag domain-containing protein</fullName>
    </recommendedName>
</protein>
<reference evidence="1 2" key="1">
    <citation type="submission" date="2013-11" db="EMBL/GenBank/DDBJ databases">
        <title>Opisthorchis viverrini - life in the bile duct.</title>
        <authorList>
            <person name="Young N.D."/>
            <person name="Nagarajan N."/>
            <person name="Lin S.J."/>
            <person name="Korhonen P.K."/>
            <person name="Jex A.R."/>
            <person name="Hall R.S."/>
            <person name="Safavi-Hemami H."/>
            <person name="Kaewkong W."/>
            <person name="Bertrand D."/>
            <person name="Gao S."/>
            <person name="Seet Q."/>
            <person name="Wongkham S."/>
            <person name="Teh B.T."/>
            <person name="Wongkham C."/>
            <person name="Intapan P.M."/>
            <person name="Maleewong W."/>
            <person name="Yang X."/>
            <person name="Hu M."/>
            <person name="Wang Z."/>
            <person name="Hofmann A."/>
            <person name="Sternberg P.W."/>
            <person name="Tan P."/>
            <person name="Wang J."/>
            <person name="Gasser R.B."/>
        </authorList>
    </citation>
    <scope>NUCLEOTIDE SEQUENCE [LARGE SCALE GENOMIC DNA]</scope>
</reference>
<dbReference type="Proteomes" id="UP000054324">
    <property type="component" value="Unassembled WGS sequence"/>
</dbReference>
<evidence type="ECO:0000313" key="1">
    <source>
        <dbReference type="EMBL" id="KER18421.1"/>
    </source>
</evidence>
<evidence type="ECO:0008006" key="3">
    <source>
        <dbReference type="Google" id="ProtNLM"/>
    </source>
</evidence>
<keyword evidence="2" id="KW-1185">Reference proteome</keyword>
<proteinExistence type="predicted"/>
<sequence length="98" mass="11551">MGDNFRRWAAEYIQLFPASERKLVLHSLLDGEARDIVQDEHVLEGGVPEDVFEGLRTCLTERIHPVRHQYRFQSRIQLSGERPTNFVRELRRLSEDAF</sequence>
<gene>
    <name evidence="1" type="ORF">T265_12280</name>
</gene>
<dbReference type="KEGG" id="ovi:T265_12280"/>
<dbReference type="AlphaFoldDB" id="A0A074YUF1"/>
<accession>A0A074YUF1</accession>
<dbReference type="OrthoDB" id="6280013at2759"/>
<dbReference type="EMBL" id="KL601542">
    <property type="protein sequence ID" value="KER18421.1"/>
    <property type="molecule type" value="Genomic_DNA"/>
</dbReference>
<name>A0A074YUF1_OPIVI</name>
<dbReference type="GeneID" id="20326448"/>
<dbReference type="RefSeq" id="XP_009177832.1">
    <property type="nucleotide sequence ID" value="XM_009179568.1"/>
</dbReference>